<dbReference type="Proteomes" id="UP000010475">
    <property type="component" value="Chromosome"/>
</dbReference>
<dbReference type="GO" id="GO:0010275">
    <property type="term" value="P:NAD(P)H dehydrogenase complex assembly"/>
    <property type="evidence" value="ECO:0007669"/>
    <property type="project" value="TreeGrafter"/>
</dbReference>
<sequence>MLTYLLLWIFNPTCFLNKKVAAQLITMTIALNNDSIHNLDLSPASKVIEPLLQDEAIATHEQQLRFEVNYELEPGDPRELSEIPEVRLWFVRLDAKYPWLPFLLDWKAGELARYAAMLVPHQFSSKEGIQYNPEALEIFLMHKIFILSVWLKQQGMPSQSRLKSLAQMLGYELDDAFFEMIEEANG</sequence>
<evidence type="ECO:0000313" key="2">
    <source>
        <dbReference type="Proteomes" id="UP000010475"/>
    </source>
</evidence>
<dbReference type="InterPro" id="IPR014946">
    <property type="entry name" value="CRR6"/>
</dbReference>
<evidence type="ECO:0008006" key="3">
    <source>
        <dbReference type="Google" id="ProtNLM"/>
    </source>
</evidence>
<protein>
    <recommendedName>
        <fullName evidence="3">CRR6 family NdhI maturation factor</fullName>
    </recommendedName>
</protein>
<dbReference type="HOGENOM" id="CLU_092224_1_0_3"/>
<dbReference type="PATRIC" id="fig|56107.3.peg.4731"/>
<dbReference type="eggNOG" id="COG5474">
    <property type="taxonomic scope" value="Bacteria"/>
</dbReference>
<dbReference type="PANTHER" id="PTHR35724">
    <property type="entry name" value="PROTEIN CHLORORESPIRATORY REDUCTION 6, CHLOROPLASTIC"/>
    <property type="match status" value="1"/>
</dbReference>
<name>K9X3Z3_9NOST</name>
<organism evidence="1 2">
    <name type="scientific">Cylindrospermum stagnale PCC 7417</name>
    <dbReference type="NCBI Taxonomy" id="56107"/>
    <lineage>
        <taxon>Bacteria</taxon>
        <taxon>Bacillati</taxon>
        <taxon>Cyanobacteriota</taxon>
        <taxon>Cyanophyceae</taxon>
        <taxon>Nostocales</taxon>
        <taxon>Nostocaceae</taxon>
        <taxon>Cylindrospermum</taxon>
    </lineage>
</organism>
<proteinExistence type="predicted"/>
<keyword evidence="2" id="KW-1185">Reference proteome</keyword>
<accession>K9X3Z3</accession>
<reference evidence="1 2" key="1">
    <citation type="submission" date="2012-06" db="EMBL/GenBank/DDBJ databases">
        <title>Finished chromosome of genome of Cylindrospermum stagnale PCC 7417.</title>
        <authorList>
            <consortium name="US DOE Joint Genome Institute"/>
            <person name="Gugger M."/>
            <person name="Coursin T."/>
            <person name="Rippka R."/>
            <person name="Tandeau De Marsac N."/>
            <person name="Huntemann M."/>
            <person name="Wei C.-L."/>
            <person name="Han J."/>
            <person name="Detter J.C."/>
            <person name="Han C."/>
            <person name="Tapia R."/>
            <person name="Chen A."/>
            <person name="Kyrpides N."/>
            <person name="Mavromatis K."/>
            <person name="Markowitz V."/>
            <person name="Szeto E."/>
            <person name="Ivanova N."/>
            <person name="Pagani I."/>
            <person name="Pati A."/>
            <person name="Goodwin L."/>
            <person name="Nordberg H.P."/>
            <person name="Cantor M.N."/>
            <person name="Hua S.X."/>
            <person name="Woyke T."/>
            <person name="Kerfeld C.A."/>
        </authorList>
    </citation>
    <scope>NUCLEOTIDE SEQUENCE [LARGE SCALE GENOMIC DNA]</scope>
    <source>
        <strain evidence="1 2">PCC 7417</strain>
    </source>
</reference>
<dbReference type="NCBIfam" id="NF038024">
    <property type="entry name" value="CRR6_slr1097"/>
    <property type="match status" value="1"/>
</dbReference>
<dbReference type="EMBL" id="CP003642">
    <property type="protein sequence ID" value="AFZ26407.1"/>
    <property type="molecule type" value="Genomic_DNA"/>
</dbReference>
<dbReference type="Pfam" id="PF08847">
    <property type="entry name" value="Crr6"/>
    <property type="match status" value="1"/>
</dbReference>
<gene>
    <name evidence="1" type="ORF">Cylst_4314</name>
</gene>
<dbReference type="AlphaFoldDB" id="K9X3Z3"/>
<dbReference type="PANTHER" id="PTHR35724:SF1">
    <property type="entry name" value="PROTEIN CHLORORESPIRATORY REDUCTION 6, CHLOROPLASTIC"/>
    <property type="match status" value="1"/>
</dbReference>
<dbReference type="KEGG" id="csg:Cylst_4314"/>
<dbReference type="STRING" id="56107.Cylst_4314"/>
<evidence type="ECO:0000313" key="1">
    <source>
        <dbReference type="EMBL" id="AFZ26407.1"/>
    </source>
</evidence>